<dbReference type="HOGENOM" id="CLU_1841937_0_0_9"/>
<dbReference type="RefSeq" id="WP_007780362.1">
    <property type="nucleotide sequence ID" value="NZ_CM001441.1"/>
</dbReference>
<dbReference type="Proteomes" id="UP000005104">
    <property type="component" value="Chromosome"/>
</dbReference>
<dbReference type="EMBL" id="CM001441">
    <property type="protein sequence ID" value="EHQ88241.1"/>
    <property type="molecule type" value="Genomic_DNA"/>
</dbReference>
<gene>
    <name evidence="1" type="ORF">DesyoDRAFT_1070</name>
</gene>
<name>H5Y243_9FIRM</name>
<evidence type="ECO:0000313" key="1">
    <source>
        <dbReference type="EMBL" id="EHQ88241.1"/>
    </source>
</evidence>
<protein>
    <submittedName>
        <fullName evidence="1">Uncharacterized protein</fullName>
    </submittedName>
</protein>
<sequence>MLQQLTRERIQALVHHPDFTGSVSIADKKIFHKDRNGAPAFYVDVNIHGGQNVLNTIAEALPDLTITDIRKYHVDHSDFYSFGDIADGVIESARVSIWAEYGEVQKEKDSAPTETHMEISQSNYITESEVIANARTINS</sequence>
<organism evidence="1 2">
    <name type="scientific">Desulfosporosinus youngiae DSM 17734</name>
    <dbReference type="NCBI Taxonomy" id="768710"/>
    <lineage>
        <taxon>Bacteria</taxon>
        <taxon>Bacillati</taxon>
        <taxon>Bacillota</taxon>
        <taxon>Clostridia</taxon>
        <taxon>Eubacteriales</taxon>
        <taxon>Desulfitobacteriaceae</taxon>
        <taxon>Desulfosporosinus</taxon>
    </lineage>
</organism>
<keyword evidence="2" id="KW-1185">Reference proteome</keyword>
<reference evidence="1 2" key="1">
    <citation type="submission" date="2011-11" db="EMBL/GenBank/DDBJ databases">
        <title>The Noncontiguous Finished genome of Desulfosporosinus youngiae DSM 17734.</title>
        <authorList>
            <consortium name="US DOE Joint Genome Institute (JGI-PGF)"/>
            <person name="Lucas S."/>
            <person name="Han J."/>
            <person name="Lapidus A."/>
            <person name="Cheng J.-F."/>
            <person name="Goodwin L."/>
            <person name="Pitluck S."/>
            <person name="Peters L."/>
            <person name="Ovchinnikova G."/>
            <person name="Lu M."/>
            <person name="Land M.L."/>
            <person name="Hauser L."/>
            <person name="Pester M."/>
            <person name="Spring S."/>
            <person name="Ollivier B."/>
            <person name="Rattei T."/>
            <person name="Klenk H.-P."/>
            <person name="Wagner M."/>
            <person name="Loy A."/>
            <person name="Woyke T.J."/>
        </authorList>
    </citation>
    <scope>NUCLEOTIDE SEQUENCE [LARGE SCALE GENOMIC DNA]</scope>
    <source>
        <strain evidence="1 2">DSM 17734</strain>
    </source>
</reference>
<dbReference type="STRING" id="768710.DesyoDRAFT_1070"/>
<accession>H5Y243</accession>
<proteinExistence type="predicted"/>
<dbReference type="AlphaFoldDB" id="H5Y243"/>
<evidence type="ECO:0000313" key="2">
    <source>
        <dbReference type="Proteomes" id="UP000005104"/>
    </source>
</evidence>